<keyword evidence="2" id="KW-1185">Reference proteome</keyword>
<protein>
    <submittedName>
        <fullName evidence="1">Uncharacterized protein</fullName>
    </submittedName>
</protein>
<comment type="caution">
    <text evidence="1">The sequence shown here is derived from an EMBL/GenBank/DDBJ whole genome shotgun (WGS) entry which is preliminary data.</text>
</comment>
<gene>
    <name evidence="1" type="ORF">KSL82_06820</name>
</gene>
<dbReference type="EMBL" id="JAHPJJ010000015">
    <property type="protein sequence ID" value="MBU9695605.1"/>
    <property type="molecule type" value="Genomic_DNA"/>
</dbReference>
<evidence type="ECO:0000313" key="1">
    <source>
        <dbReference type="EMBL" id="MBU9695605.1"/>
    </source>
</evidence>
<sequence length="75" mass="8504">MTVPDYPKILETPHHFWFGPVDLTHAVQGDTKTEPLPGGYVKVTKTFVAKSYTYSDSDLLYDFAKPNLLDKQSKN</sequence>
<dbReference type="RefSeq" id="WP_216972344.1">
    <property type="nucleotide sequence ID" value="NZ_JAHPJJ010000015.1"/>
</dbReference>
<organism evidence="1 2">
    <name type="scientific">Limosilactobacillus portuensis</name>
    <dbReference type="NCBI Taxonomy" id="2742601"/>
    <lineage>
        <taxon>Bacteria</taxon>
        <taxon>Bacillati</taxon>
        <taxon>Bacillota</taxon>
        <taxon>Bacilli</taxon>
        <taxon>Lactobacillales</taxon>
        <taxon>Lactobacillaceae</taxon>
        <taxon>Limosilactobacillus</taxon>
    </lineage>
</organism>
<dbReference type="Proteomes" id="UP001196248">
    <property type="component" value="Unassembled WGS sequence"/>
</dbReference>
<evidence type="ECO:0000313" key="2">
    <source>
        <dbReference type="Proteomes" id="UP001196248"/>
    </source>
</evidence>
<proteinExistence type="predicted"/>
<name>A0ABS6IWD4_9LACO</name>
<accession>A0ABS6IWD4</accession>
<reference evidence="1 2" key="1">
    <citation type="submission" date="2021-06" db="EMBL/GenBank/DDBJ databases">
        <title>Limosilactobacillus angelus sp. nov., isolated from the human vagina.</title>
        <authorList>
            <person name="Chen Y.-S."/>
        </authorList>
    </citation>
    <scope>NUCLEOTIDE SEQUENCE [LARGE SCALE GENOMIC DNA]</scope>
    <source>
        <strain evidence="1 2">P5L02</strain>
    </source>
</reference>